<dbReference type="InterPro" id="IPR000537">
    <property type="entry name" value="UbiA_prenyltransferase"/>
</dbReference>
<feature type="transmembrane region" description="Helical" evidence="9">
    <location>
        <begin position="131"/>
        <end position="152"/>
    </location>
</feature>
<comment type="catalytic activity">
    <reaction evidence="8 9">
        <text>heme b + (2E,6E)-farnesyl diphosphate + H2O = Fe(II)-heme o + diphosphate</text>
        <dbReference type="Rhea" id="RHEA:28070"/>
        <dbReference type="ChEBI" id="CHEBI:15377"/>
        <dbReference type="ChEBI" id="CHEBI:33019"/>
        <dbReference type="ChEBI" id="CHEBI:60344"/>
        <dbReference type="ChEBI" id="CHEBI:60530"/>
        <dbReference type="ChEBI" id="CHEBI:175763"/>
        <dbReference type="EC" id="2.5.1.141"/>
    </reaction>
</comment>
<accession>E0XRB3</accession>
<dbReference type="AlphaFoldDB" id="E0XRB3"/>
<proteinExistence type="inferred from homology"/>
<dbReference type="HAMAP" id="MF_00154">
    <property type="entry name" value="CyoE_CtaB"/>
    <property type="match status" value="1"/>
</dbReference>
<keyword evidence="3 9" id="KW-0808">Transferase</keyword>
<keyword evidence="4 9" id="KW-0812">Transmembrane</keyword>
<keyword evidence="6 9" id="KW-0350">Heme biosynthesis</keyword>
<dbReference type="Pfam" id="PF01040">
    <property type="entry name" value="UbiA"/>
    <property type="match status" value="1"/>
</dbReference>
<sequence length="283" mass="32006">MFKNLIELTKVRIGFLVLTTTIIGFYLGAQGKIDNMLLLFTVIGTLLSSTGSSVMNNVIESESDKLMDRTKNRVLPTEKISLNFAKFLGISFIILGLLILYLKVNFLTCMLSFLTIISYLFLYTPLKRKSWLNTSVGAIPGAIPPLGGWTAATNSLEWGGIAVFLILFFWQHPHFYSIAYMYKEDYKNAGLKMLPVIDNGIKRTVLHIFLHALILIPISTLPFFLGVSGRVYFVGAYILSNIYMLLCLPFILDQNKDNARLIFKTSIYYFPLLLFLIVADLRV</sequence>
<evidence type="ECO:0000256" key="9">
    <source>
        <dbReference type="HAMAP-Rule" id="MF_00154"/>
    </source>
</evidence>
<evidence type="ECO:0000256" key="4">
    <source>
        <dbReference type="ARBA" id="ARBA00022692"/>
    </source>
</evidence>
<feature type="transmembrane region" description="Helical" evidence="9">
    <location>
        <begin position="231"/>
        <end position="252"/>
    </location>
</feature>
<keyword evidence="7 9" id="KW-0472">Membrane</keyword>
<feature type="transmembrane region" description="Helical" evidence="9">
    <location>
        <begin position="105"/>
        <end position="124"/>
    </location>
</feature>
<dbReference type="GO" id="GO:0005886">
    <property type="term" value="C:plasma membrane"/>
    <property type="evidence" value="ECO:0007669"/>
    <property type="project" value="UniProtKB-SubCell"/>
</dbReference>
<evidence type="ECO:0000256" key="6">
    <source>
        <dbReference type="ARBA" id="ARBA00023133"/>
    </source>
</evidence>
<gene>
    <name evidence="9" type="primary">ctaB</name>
</gene>
<evidence type="ECO:0000256" key="2">
    <source>
        <dbReference type="ARBA" id="ARBA00022475"/>
    </source>
</evidence>
<dbReference type="Gene3D" id="1.10.357.140">
    <property type="entry name" value="UbiA prenyltransferase"/>
    <property type="match status" value="1"/>
</dbReference>
<comment type="miscellaneous">
    <text evidence="9">Carbon 2 of the heme B porphyrin ring is defined according to the Fischer nomenclature.</text>
</comment>
<comment type="function">
    <text evidence="9">Converts heme B (protoheme IX) to heme O by substitution of the vinyl group on carbon 2 of heme B porphyrin ring with a hydroxyethyl farnesyl side group.</text>
</comment>
<feature type="transmembrane region" description="Helical" evidence="9">
    <location>
        <begin position="158"/>
        <end position="183"/>
    </location>
</feature>
<feature type="transmembrane region" description="Helical" evidence="9">
    <location>
        <begin position="261"/>
        <end position="279"/>
    </location>
</feature>
<dbReference type="GO" id="GO:0048034">
    <property type="term" value="P:heme O biosynthetic process"/>
    <property type="evidence" value="ECO:0007669"/>
    <property type="project" value="UniProtKB-UniRule"/>
</dbReference>
<evidence type="ECO:0000313" key="10">
    <source>
        <dbReference type="EMBL" id="ADI16954.1"/>
    </source>
</evidence>
<dbReference type="InterPro" id="IPR006369">
    <property type="entry name" value="Protohaem_IX_farnesylTrfase"/>
</dbReference>
<evidence type="ECO:0000256" key="8">
    <source>
        <dbReference type="ARBA" id="ARBA00047690"/>
    </source>
</evidence>
<dbReference type="InterPro" id="IPR044878">
    <property type="entry name" value="UbiA_sf"/>
</dbReference>
<organism evidence="10">
    <name type="scientific">uncultured Fidelibacterota bacterium HF0010_18O13</name>
    <dbReference type="NCBI Taxonomy" id="710789"/>
    <lineage>
        <taxon>Bacteria</taxon>
        <taxon>Pseudomonadati</taxon>
        <taxon>Fidelibacterota</taxon>
        <taxon>environmental samples</taxon>
    </lineage>
</organism>
<dbReference type="UniPathway" id="UPA00834">
    <property type="reaction ID" value="UER00712"/>
</dbReference>
<reference evidence="10" key="1">
    <citation type="journal article" date="2011" name="Environ. Microbiol.">
        <title>Time-series analyses of Monterey Bay coastal microbial picoplankton using a 'genome proxy' microarray.</title>
        <authorList>
            <person name="Rich V.I."/>
            <person name="Pham V.D."/>
            <person name="Eppley J."/>
            <person name="Shi Y."/>
            <person name="DeLong E.F."/>
        </authorList>
    </citation>
    <scope>NUCLEOTIDE SEQUENCE</scope>
</reference>
<dbReference type="CDD" id="cd13957">
    <property type="entry name" value="PT_UbiA_Cox10"/>
    <property type="match status" value="1"/>
</dbReference>
<evidence type="ECO:0000256" key="3">
    <source>
        <dbReference type="ARBA" id="ARBA00022679"/>
    </source>
</evidence>
<dbReference type="PANTHER" id="PTHR43448:SF2">
    <property type="entry name" value="PROTOHEME IX FARNESYLTRANSFERASE, MITOCHONDRIAL"/>
    <property type="match status" value="1"/>
</dbReference>
<evidence type="ECO:0000256" key="1">
    <source>
        <dbReference type="ARBA" id="ARBA00004141"/>
    </source>
</evidence>
<dbReference type="PANTHER" id="PTHR43448">
    <property type="entry name" value="PROTOHEME IX FARNESYLTRANSFERASE, MITOCHONDRIAL"/>
    <property type="match status" value="1"/>
</dbReference>
<dbReference type="EMBL" id="GU474850">
    <property type="protein sequence ID" value="ADI16954.1"/>
    <property type="molecule type" value="Genomic_DNA"/>
</dbReference>
<keyword evidence="2 9" id="KW-1003">Cell membrane</keyword>
<feature type="transmembrane region" description="Helical" evidence="9">
    <location>
        <begin position="35"/>
        <end position="59"/>
    </location>
</feature>
<evidence type="ECO:0000256" key="5">
    <source>
        <dbReference type="ARBA" id="ARBA00022989"/>
    </source>
</evidence>
<feature type="transmembrane region" description="Helical" evidence="9">
    <location>
        <begin position="204"/>
        <end position="225"/>
    </location>
</feature>
<protein>
    <recommendedName>
        <fullName evidence="9">Protoheme IX farnesyltransferase</fullName>
        <ecNumber evidence="9">2.5.1.141</ecNumber>
    </recommendedName>
    <alternativeName>
        <fullName evidence="9">Heme B farnesyltransferase</fullName>
    </alternativeName>
    <alternativeName>
        <fullName evidence="9">Heme O synthase</fullName>
    </alternativeName>
</protein>
<dbReference type="NCBIfam" id="TIGR01473">
    <property type="entry name" value="cyoE_ctaB"/>
    <property type="match status" value="1"/>
</dbReference>
<feature type="transmembrane region" description="Helical" evidence="9">
    <location>
        <begin position="80"/>
        <end position="99"/>
    </location>
</feature>
<feature type="transmembrane region" description="Helical" evidence="9">
    <location>
        <begin position="12"/>
        <end position="29"/>
    </location>
</feature>
<keyword evidence="5 9" id="KW-1133">Transmembrane helix</keyword>
<dbReference type="GO" id="GO:0008495">
    <property type="term" value="F:protoheme IX farnesyltransferase activity"/>
    <property type="evidence" value="ECO:0007669"/>
    <property type="project" value="UniProtKB-UniRule"/>
</dbReference>
<comment type="subcellular location">
    <subcellularLocation>
        <location evidence="9">Cell membrane</location>
        <topology evidence="9">Multi-pass membrane protein</topology>
    </subcellularLocation>
    <subcellularLocation>
        <location evidence="1">Membrane</location>
        <topology evidence="1">Multi-pass membrane protein</topology>
    </subcellularLocation>
</comment>
<evidence type="ECO:0000256" key="7">
    <source>
        <dbReference type="ARBA" id="ARBA00023136"/>
    </source>
</evidence>
<comment type="pathway">
    <text evidence="9">Porphyrin-containing compound metabolism; heme O biosynthesis; heme O from protoheme: step 1/1.</text>
</comment>
<comment type="similarity">
    <text evidence="9">Belongs to the UbiA prenyltransferase family. Protoheme IX farnesyltransferase subfamily.</text>
</comment>
<name>E0XRB3_9BACT</name>
<dbReference type="EC" id="2.5.1.141" evidence="9"/>